<proteinExistence type="predicted"/>
<gene>
    <name evidence="2" type="ORF">P167DRAFT_434064</name>
</gene>
<protein>
    <submittedName>
        <fullName evidence="2">Uncharacterized protein</fullName>
    </submittedName>
</protein>
<keyword evidence="3" id="KW-1185">Reference proteome</keyword>
<feature type="compositionally biased region" description="Acidic residues" evidence="1">
    <location>
        <begin position="322"/>
        <end position="331"/>
    </location>
</feature>
<name>A0A3N4KYA8_9PEZI</name>
<dbReference type="OrthoDB" id="5427037at2759"/>
<sequence length="362" mass="40411">MNPRYWHLRNFLCTHPHISYLIIKMHQEKSYSKSHHFQLFKNNTMKLPLSTFKAAILASIVFNTAFAFAQVYNHNHPPELSLLTTSASAFASTSTSTASSIQPTVTKITMSSLASNSYLSAYNSTGSYYSSGSHYSSNEEAPRTPHRPQNRITNVSSTDDSEAEYDTLVERVRSWQLDKLRSPQKRGADTDSGSEEYESDTEESEDEEEGGVSIFVRDDADSDSDCDSEGYEADDEGGEWDLEGGDGDEIFVWIDSDGEEVHYRATVGEDGGEENDIEVGEGSDEEEAGEDEDKSGSEGGESAVTGDKPPTTAKASVKLVGEEEALDEDSADERYRWRNTDRARLVAFRRQRMMGMRDFEMY</sequence>
<evidence type="ECO:0000313" key="2">
    <source>
        <dbReference type="EMBL" id="RPB15517.1"/>
    </source>
</evidence>
<dbReference type="Proteomes" id="UP000277580">
    <property type="component" value="Unassembled WGS sequence"/>
</dbReference>
<feature type="compositionally biased region" description="Acidic residues" evidence="1">
    <location>
        <begin position="220"/>
        <end position="249"/>
    </location>
</feature>
<dbReference type="EMBL" id="ML119113">
    <property type="protein sequence ID" value="RPB15517.1"/>
    <property type="molecule type" value="Genomic_DNA"/>
</dbReference>
<evidence type="ECO:0000256" key="1">
    <source>
        <dbReference type="SAM" id="MobiDB-lite"/>
    </source>
</evidence>
<evidence type="ECO:0000313" key="3">
    <source>
        <dbReference type="Proteomes" id="UP000277580"/>
    </source>
</evidence>
<dbReference type="InParanoid" id="A0A3N4KYA8"/>
<feature type="compositionally biased region" description="Low complexity" evidence="1">
    <location>
        <begin position="130"/>
        <end position="139"/>
    </location>
</feature>
<feature type="region of interest" description="Disordered" evidence="1">
    <location>
        <begin position="264"/>
        <end position="336"/>
    </location>
</feature>
<dbReference type="AlphaFoldDB" id="A0A3N4KYA8"/>
<feature type="compositionally biased region" description="Acidic residues" evidence="1">
    <location>
        <begin position="192"/>
        <end position="210"/>
    </location>
</feature>
<feature type="region of interest" description="Disordered" evidence="1">
    <location>
        <begin position="130"/>
        <end position="164"/>
    </location>
</feature>
<feature type="region of interest" description="Disordered" evidence="1">
    <location>
        <begin position="180"/>
        <end position="249"/>
    </location>
</feature>
<feature type="compositionally biased region" description="Acidic residues" evidence="1">
    <location>
        <begin position="270"/>
        <end position="293"/>
    </location>
</feature>
<reference evidence="2 3" key="1">
    <citation type="journal article" date="2018" name="Nat. Ecol. Evol.">
        <title>Pezizomycetes genomes reveal the molecular basis of ectomycorrhizal truffle lifestyle.</title>
        <authorList>
            <person name="Murat C."/>
            <person name="Payen T."/>
            <person name="Noel B."/>
            <person name="Kuo A."/>
            <person name="Morin E."/>
            <person name="Chen J."/>
            <person name="Kohler A."/>
            <person name="Krizsan K."/>
            <person name="Balestrini R."/>
            <person name="Da Silva C."/>
            <person name="Montanini B."/>
            <person name="Hainaut M."/>
            <person name="Levati E."/>
            <person name="Barry K.W."/>
            <person name="Belfiori B."/>
            <person name="Cichocki N."/>
            <person name="Clum A."/>
            <person name="Dockter R.B."/>
            <person name="Fauchery L."/>
            <person name="Guy J."/>
            <person name="Iotti M."/>
            <person name="Le Tacon F."/>
            <person name="Lindquist E.A."/>
            <person name="Lipzen A."/>
            <person name="Malagnac F."/>
            <person name="Mello A."/>
            <person name="Molinier V."/>
            <person name="Miyauchi S."/>
            <person name="Poulain J."/>
            <person name="Riccioni C."/>
            <person name="Rubini A."/>
            <person name="Sitrit Y."/>
            <person name="Splivallo R."/>
            <person name="Traeger S."/>
            <person name="Wang M."/>
            <person name="Zifcakova L."/>
            <person name="Wipf D."/>
            <person name="Zambonelli A."/>
            <person name="Paolocci F."/>
            <person name="Nowrousian M."/>
            <person name="Ottonello S."/>
            <person name="Baldrian P."/>
            <person name="Spatafora J.W."/>
            <person name="Henrissat B."/>
            <person name="Nagy L.G."/>
            <person name="Aury J.M."/>
            <person name="Wincker P."/>
            <person name="Grigoriev I.V."/>
            <person name="Bonfante P."/>
            <person name="Martin F.M."/>
        </authorList>
    </citation>
    <scope>NUCLEOTIDE SEQUENCE [LARGE SCALE GENOMIC DNA]</scope>
    <source>
        <strain evidence="2 3">CCBAS932</strain>
    </source>
</reference>
<organism evidence="2 3">
    <name type="scientific">Morchella conica CCBAS932</name>
    <dbReference type="NCBI Taxonomy" id="1392247"/>
    <lineage>
        <taxon>Eukaryota</taxon>
        <taxon>Fungi</taxon>
        <taxon>Dikarya</taxon>
        <taxon>Ascomycota</taxon>
        <taxon>Pezizomycotina</taxon>
        <taxon>Pezizomycetes</taxon>
        <taxon>Pezizales</taxon>
        <taxon>Morchellaceae</taxon>
        <taxon>Morchella</taxon>
    </lineage>
</organism>
<accession>A0A3N4KYA8</accession>
<feature type="compositionally biased region" description="Basic and acidic residues" evidence="1">
    <location>
        <begin position="180"/>
        <end position="189"/>
    </location>
</feature>